<name>A0A0A8Y3V9_ARUDO</name>
<reference evidence="1" key="2">
    <citation type="journal article" date="2015" name="Data Brief">
        <title>Shoot transcriptome of the giant reed, Arundo donax.</title>
        <authorList>
            <person name="Barrero R.A."/>
            <person name="Guerrero F.D."/>
            <person name="Moolhuijzen P."/>
            <person name="Goolsby J.A."/>
            <person name="Tidwell J."/>
            <person name="Bellgard S.E."/>
            <person name="Bellgard M.I."/>
        </authorList>
    </citation>
    <scope>NUCLEOTIDE SEQUENCE</scope>
    <source>
        <tissue evidence="1">Shoot tissue taken approximately 20 cm above the soil surface</tissue>
    </source>
</reference>
<dbReference type="AlphaFoldDB" id="A0A0A8Y3V9"/>
<dbReference type="EMBL" id="GBRH01279383">
    <property type="protein sequence ID" value="JAD18512.1"/>
    <property type="molecule type" value="Transcribed_RNA"/>
</dbReference>
<sequence length="56" mass="5988">MAMSQHSHGLSSLSFFFRSDASSSTATAESWSALWFSLSSFLHGGAGLPLYTSLQT</sequence>
<organism evidence="1">
    <name type="scientific">Arundo donax</name>
    <name type="common">Giant reed</name>
    <name type="synonym">Donax arundinaceus</name>
    <dbReference type="NCBI Taxonomy" id="35708"/>
    <lineage>
        <taxon>Eukaryota</taxon>
        <taxon>Viridiplantae</taxon>
        <taxon>Streptophyta</taxon>
        <taxon>Embryophyta</taxon>
        <taxon>Tracheophyta</taxon>
        <taxon>Spermatophyta</taxon>
        <taxon>Magnoliopsida</taxon>
        <taxon>Liliopsida</taxon>
        <taxon>Poales</taxon>
        <taxon>Poaceae</taxon>
        <taxon>PACMAD clade</taxon>
        <taxon>Arundinoideae</taxon>
        <taxon>Arundineae</taxon>
        <taxon>Arundo</taxon>
    </lineage>
</organism>
<protein>
    <submittedName>
        <fullName evidence="1">Uncharacterized protein</fullName>
    </submittedName>
</protein>
<accession>A0A0A8Y3V9</accession>
<evidence type="ECO:0000313" key="1">
    <source>
        <dbReference type="EMBL" id="JAD18512.1"/>
    </source>
</evidence>
<proteinExistence type="predicted"/>
<reference evidence="1" key="1">
    <citation type="submission" date="2014-09" db="EMBL/GenBank/DDBJ databases">
        <authorList>
            <person name="Magalhaes I.L.F."/>
            <person name="Oliveira U."/>
            <person name="Santos F.R."/>
            <person name="Vidigal T.H.D.A."/>
            <person name="Brescovit A.D."/>
            <person name="Santos A.J."/>
        </authorList>
    </citation>
    <scope>NUCLEOTIDE SEQUENCE</scope>
    <source>
        <tissue evidence="1">Shoot tissue taken approximately 20 cm above the soil surface</tissue>
    </source>
</reference>